<dbReference type="CDD" id="cd05233">
    <property type="entry name" value="SDR_c"/>
    <property type="match status" value="1"/>
</dbReference>
<dbReference type="Gene3D" id="3.40.50.720">
    <property type="entry name" value="NAD(P)-binding Rossmann-like Domain"/>
    <property type="match status" value="1"/>
</dbReference>
<dbReference type="PRINTS" id="PR00081">
    <property type="entry name" value="GDHRDH"/>
</dbReference>
<dbReference type="PANTHER" id="PTHR43639:SF1">
    <property type="entry name" value="SHORT-CHAIN DEHYDROGENASE_REDUCTASE FAMILY PROTEIN"/>
    <property type="match status" value="1"/>
</dbReference>
<comment type="caution">
    <text evidence="3">The sequence shown here is derived from an EMBL/GenBank/DDBJ whole genome shotgun (WGS) entry which is preliminary data.</text>
</comment>
<dbReference type="RefSeq" id="WP_380115079.1">
    <property type="nucleotide sequence ID" value="NZ_JBHSIU010000013.1"/>
</dbReference>
<evidence type="ECO:0000256" key="1">
    <source>
        <dbReference type="ARBA" id="ARBA00006484"/>
    </source>
</evidence>
<accession>A0ABV9VRZ6</accession>
<dbReference type="InterPro" id="IPR036291">
    <property type="entry name" value="NAD(P)-bd_dom_sf"/>
</dbReference>
<dbReference type="SUPFAM" id="SSF51735">
    <property type="entry name" value="NAD(P)-binding Rossmann-fold domains"/>
    <property type="match status" value="1"/>
</dbReference>
<dbReference type="InterPro" id="IPR002347">
    <property type="entry name" value="SDR_fam"/>
</dbReference>
<evidence type="ECO:0000313" key="4">
    <source>
        <dbReference type="Proteomes" id="UP001595912"/>
    </source>
</evidence>
<dbReference type="PRINTS" id="PR00080">
    <property type="entry name" value="SDRFAMILY"/>
</dbReference>
<name>A0ABV9VRZ6_9ACTN</name>
<organism evidence="3 4">
    <name type="scientific">Dactylosporangium cerinum</name>
    <dbReference type="NCBI Taxonomy" id="1434730"/>
    <lineage>
        <taxon>Bacteria</taxon>
        <taxon>Bacillati</taxon>
        <taxon>Actinomycetota</taxon>
        <taxon>Actinomycetes</taxon>
        <taxon>Micromonosporales</taxon>
        <taxon>Micromonosporaceae</taxon>
        <taxon>Dactylosporangium</taxon>
    </lineage>
</organism>
<comment type="similarity">
    <text evidence="1">Belongs to the short-chain dehydrogenases/reductases (SDR) family.</text>
</comment>
<dbReference type="EC" id="1.1.1.-" evidence="3"/>
<dbReference type="Proteomes" id="UP001595912">
    <property type="component" value="Unassembled WGS sequence"/>
</dbReference>
<reference evidence="4" key="1">
    <citation type="journal article" date="2019" name="Int. J. Syst. Evol. Microbiol.">
        <title>The Global Catalogue of Microorganisms (GCM) 10K type strain sequencing project: providing services to taxonomists for standard genome sequencing and annotation.</title>
        <authorList>
            <consortium name="The Broad Institute Genomics Platform"/>
            <consortium name="The Broad Institute Genome Sequencing Center for Infectious Disease"/>
            <person name="Wu L."/>
            <person name="Ma J."/>
        </authorList>
    </citation>
    <scope>NUCLEOTIDE SEQUENCE [LARGE SCALE GENOMIC DNA]</scope>
    <source>
        <strain evidence="4">CGMCC 4.7152</strain>
    </source>
</reference>
<keyword evidence="4" id="KW-1185">Reference proteome</keyword>
<dbReference type="EMBL" id="JBHSIU010000013">
    <property type="protein sequence ID" value="MFC4998834.1"/>
    <property type="molecule type" value="Genomic_DNA"/>
</dbReference>
<keyword evidence="2 3" id="KW-0560">Oxidoreductase</keyword>
<evidence type="ECO:0000313" key="3">
    <source>
        <dbReference type="EMBL" id="MFC4998834.1"/>
    </source>
</evidence>
<dbReference type="PANTHER" id="PTHR43639">
    <property type="entry name" value="OXIDOREDUCTASE, SHORT-CHAIN DEHYDROGENASE/REDUCTASE FAMILY (AFU_ORTHOLOGUE AFUA_5G02870)"/>
    <property type="match status" value="1"/>
</dbReference>
<sequence>MTRPLAVVTGAGSGIGAAIVRRLATEYDLLLAHLTDDEDLKNTVASAEACRSKVHTFVGDLTVPAVGADLTAAINNHGERLEVLVCNAGAYPRIPFAELTPTRLQEALTLHLHAHLMCAQAASRHMIRLGRGRIVMTSSVLTQIGRAELAHYIAAKGGLEAAAHALARELGRHHITVNTVRPGSIEVPAEHAVVDDHDAMVTRQLARQCIPRRGRPDDVAAAVAFLTSAQAGFITGQTLTVDGGWHLT</sequence>
<gene>
    <name evidence="3" type="ORF">ACFPIJ_13430</name>
</gene>
<proteinExistence type="inferred from homology"/>
<dbReference type="GO" id="GO:0016491">
    <property type="term" value="F:oxidoreductase activity"/>
    <property type="evidence" value="ECO:0007669"/>
    <property type="project" value="UniProtKB-KW"/>
</dbReference>
<evidence type="ECO:0000256" key="2">
    <source>
        <dbReference type="ARBA" id="ARBA00023002"/>
    </source>
</evidence>
<dbReference type="Pfam" id="PF13561">
    <property type="entry name" value="adh_short_C2"/>
    <property type="match status" value="1"/>
</dbReference>
<protein>
    <submittedName>
        <fullName evidence="3">SDR family NAD(P)-dependent oxidoreductase</fullName>
        <ecNumber evidence="3">1.1.1.-</ecNumber>
    </submittedName>
</protein>